<evidence type="ECO:0000313" key="4">
    <source>
        <dbReference type="Proteomes" id="UP001152519"/>
    </source>
</evidence>
<keyword evidence="4" id="KW-1185">Reference proteome</keyword>
<dbReference type="Proteomes" id="UP001152519">
    <property type="component" value="Unassembled WGS sequence"/>
</dbReference>
<dbReference type="PANTHER" id="PTHR35525:SF3">
    <property type="entry name" value="BLL6575 PROTEIN"/>
    <property type="match status" value="1"/>
</dbReference>
<feature type="region of interest" description="Disordered" evidence="1">
    <location>
        <begin position="1"/>
        <end position="33"/>
    </location>
</feature>
<dbReference type="AlphaFoldDB" id="A0A9W4DL92"/>
<accession>A0A9W4DL92</accession>
<gene>
    <name evidence="3" type="ORF">SCOCK_160026</name>
</gene>
<dbReference type="SUPFAM" id="SSF160904">
    <property type="entry name" value="Jann2411-like"/>
    <property type="match status" value="1"/>
</dbReference>
<evidence type="ECO:0000259" key="2">
    <source>
        <dbReference type="Pfam" id="PF11706"/>
    </source>
</evidence>
<dbReference type="Gene3D" id="1.10.3300.10">
    <property type="entry name" value="Jann2411-like domain"/>
    <property type="match status" value="1"/>
</dbReference>
<name>A0A9W4DL92_9ACTN</name>
<dbReference type="EMBL" id="CAJSLV010000044">
    <property type="protein sequence ID" value="CAG6392244.1"/>
    <property type="molecule type" value="Genomic_DNA"/>
</dbReference>
<proteinExistence type="predicted"/>
<sequence length="213" mass="22306">MRFMKDSAPSAPPAPVPRAHESAAPPPASGAEQYPALDFANSALTLPGGQSLDLLATPAAAGEWLAGHGLAPAGAGLQEVCASRLRALRDQVRALIAARVEGRPAPAGALAAVNDALTRAPAARLLRWDPERGLHREASHPVTQIVEHALAALAADTADLLTSPDADRLTACGSSPCTRFLLRHGRRHWCSTRCGDRARAARSYARRTGTATR</sequence>
<dbReference type="InterPro" id="IPR010852">
    <property type="entry name" value="ABATE"/>
</dbReference>
<dbReference type="InterPro" id="IPR023286">
    <property type="entry name" value="ABATE_dom_sf"/>
</dbReference>
<evidence type="ECO:0000313" key="3">
    <source>
        <dbReference type="EMBL" id="CAG6392244.1"/>
    </source>
</evidence>
<dbReference type="Pfam" id="PF07336">
    <property type="entry name" value="ABATE"/>
    <property type="match status" value="1"/>
</dbReference>
<reference evidence="3" key="1">
    <citation type="submission" date="2021-05" db="EMBL/GenBank/DDBJ databases">
        <authorList>
            <person name="Arsene-Ploetze F."/>
        </authorList>
    </citation>
    <scope>NUCLEOTIDE SEQUENCE</scope>
    <source>
        <strain evidence="3">DSM 42138</strain>
    </source>
</reference>
<evidence type="ECO:0000256" key="1">
    <source>
        <dbReference type="SAM" id="MobiDB-lite"/>
    </source>
</evidence>
<feature type="domain" description="Zinc finger CGNR" evidence="2">
    <location>
        <begin position="168"/>
        <end position="207"/>
    </location>
</feature>
<dbReference type="PANTHER" id="PTHR35525">
    <property type="entry name" value="BLL6575 PROTEIN"/>
    <property type="match status" value="1"/>
</dbReference>
<dbReference type="Pfam" id="PF11706">
    <property type="entry name" value="zf-CGNR"/>
    <property type="match status" value="1"/>
</dbReference>
<comment type="caution">
    <text evidence="3">The sequence shown here is derived from an EMBL/GenBank/DDBJ whole genome shotgun (WGS) entry which is preliminary data.</text>
</comment>
<protein>
    <recommendedName>
        <fullName evidence="2">Zinc finger CGNR domain-containing protein</fullName>
    </recommendedName>
</protein>
<dbReference type="InterPro" id="IPR021005">
    <property type="entry name" value="Znf_CGNR"/>
</dbReference>
<organism evidence="3 4">
    <name type="scientific">Actinacidiphila cocklensis</name>
    <dbReference type="NCBI Taxonomy" id="887465"/>
    <lineage>
        <taxon>Bacteria</taxon>
        <taxon>Bacillati</taxon>
        <taxon>Actinomycetota</taxon>
        <taxon>Actinomycetes</taxon>
        <taxon>Kitasatosporales</taxon>
        <taxon>Streptomycetaceae</taxon>
        <taxon>Actinacidiphila</taxon>
    </lineage>
</organism>